<dbReference type="Pfam" id="PF07589">
    <property type="entry name" value="PEP-CTERM"/>
    <property type="match status" value="1"/>
</dbReference>
<organism evidence="2">
    <name type="scientific">anaerobic digester metagenome</name>
    <dbReference type="NCBI Taxonomy" id="1263854"/>
    <lineage>
        <taxon>unclassified sequences</taxon>
        <taxon>metagenomes</taxon>
        <taxon>ecological metagenomes</taxon>
    </lineage>
</organism>
<evidence type="ECO:0000259" key="1">
    <source>
        <dbReference type="Pfam" id="PF07589"/>
    </source>
</evidence>
<name>A0A485LZJ5_9ZZZZ</name>
<reference evidence="2" key="1">
    <citation type="submission" date="2019-03" db="EMBL/GenBank/DDBJ databases">
        <authorList>
            <person name="Hao L."/>
        </authorList>
    </citation>
    <scope>NUCLEOTIDE SEQUENCE</scope>
</reference>
<sequence>MRKCILISASIFLCVLLAGANPAWSLTVGSIDVGEVDTWLASTRLGNSGEDTELQWVRSVLGSDIVLQERTETEEGAGWLRTNEDSRVYAFDFVGDNPEYFLVKTGATSSGNTHFLFENVQNFSWGVIDLDLNDIESIKNVGKLSHIGEYGAGAPVPEPATLVLLGSGLLGLAGFRRKAK</sequence>
<gene>
    <name evidence="2" type="ORF">SCFA_1610004</name>
</gene>
<dbReference type="InterPro" id="IPR013424">
    <property type="entry name" value="Ice-binding_C"/>
</dbReference>
<feature type="domain" description="Ice-binding protein C-terminal" evidence="1">
    <location>
        <begin position="155"/>
        <end position="178"/>
    </location>
</feature>
<dbReference type="NCBIfam" id="TIGR02595">
    <property type="entry name" value="PEP_CTERM"/>
    <property type="match status" value="1"/>
</dbReference>
<dbReference type="EMBL" id="CAADRM010000070">
    <property type="protein sequence ID" value="VFU13183.1"/>
    <property type="molecule type" value="Genomic_DNA"/>
</dbReference>
<proteinExistence type="predicted"/>
<protein>
    <recommendedName>
        <fullName evidence="1">Ice-binding protein C-terminal domain-containing protein</fullName>
    </recommendedName>
</protein>
<accession>A0A485LZJ5</accession>
<evidence type="ECO:0000313" key="2">
    <source>
        <dbReference type="EMBL" id="VFU13183.1"/>
    </source>
</evidence>
<dbReference type="AlphaFoldDB" id="A0A485LZJ5"/>